<dbReference type="Pfam" id="PF00528">
    <property type="entry name" value="BPD_transp_1"/>
    <property type="match status" value="1"/>
</dbReference>
<dbReference type="Proteomes" id="UP000250462">
    <property type="component" value="Unassembled WGS sequence"/>
</dbReference>
<evidence type="ECO:0000256" key="6">
    <source>
        <dbReference type="ARBA" id="ARBA00022970"/>
    </source>
</evidence>
<protein>
    <submittedName>
        <fullName evidence="11">Amino acid ABC transporter permease</fullName>
    </submittedName>
</protein>
<name>A0A329QTS9_9ACTN</name>
<keyword evidence="5 9" id="KW-0812">Transmembrane</keyword>
<dbReference type="GO" id="GO:0006865">
    <property type="term" value="P:amino acid transport"/>
    <property type="evidence" value="ECO:0007669"/>
    <property type="project" value="UniProtKB-KW"/>
</dbReference>
<organism evidence="11 12">
    <name type="scientific">Phytoactinopolyspora halophila</name>
    <dbReference type="NCBI Taxonomy" id="1981511"/>
    <lineage>
        <taxon>Bacteria</taxon>
        <taxon>Bacillati</taxon>
        <taxon>Actinomycetota</taxon>
        <taxon>Actinomycetes</taxon>
        <taxon>Jiangellales</taxon>
        <taxon>Jiangellaceae</taxon>
        <taxon>Phytoactinopolyspora</taxon>
    </lineage>
</organism>
<reference evidence="11 12" key="1">
    <citation type="submission" date="2018-06" db="EMBL/GenBank/DDBJ databases">
        <title>Phytoactinopolyspora halophila sp. nov., a novel halophilic actinomycete isolated from a saline soil in China.</title>
        <authorList>
            <person name="Tang S.-K."/>
        </authorList>
    </citation>
    <scope>NUCLEOTIDE SEQUENCE [LARGE SCALE GENOMIC DNA]</scope>
    <source>
        <strain evidence="11 12">YIM 96934</strain>
    </source>
</reference>
<evidence type="ECO:0000256" key="7">
    <source>
        <dbReference type="ARBA" id="ARBA00022989"/>
    </source>
</evidence>
<dbReference type="Gene3D" id="1.10.3720.10">
    <property type="entry name" value="MetI-like"/>
    <property type="match status" value="2"/>
</dbReference>
<feature type="transmembrane region" description="Helical" evidence="9">
    <location>
        <begin position="95"/>
        <end position="113"/>
    </location>
</feature>
<keyword evidence="6" id="KW-0029">Amino-acid transport</keyword>
<sequence length="393" mass="42534">MSEERQVTTTRTRPPPWRDERVLRIAAQVIFLAAVAALLWALGNNLVRNMQAQGMRTDFGFLEQNAGFTLTGSEFSSRDSIGDALLVGLQNTITVSIWGILLATVIGVIVGIARLSTNWLVRKCAAAYVEALRNVPLIVFLMFLYLAVLQQLPRISDAIDFGGFVFSNRGLYTPWIEVAEDSGLFLAICAAAAVLAVVVGVVRTRRFDATGEPHHRVLWGGGIFLLIAGVAWALLGRPVSGTLPTLDGRNVSGGYELSVEYGALLLGLVLYMATFIAEIVRGSILAVPKGQSEASNALGLSGFQRYRYIVLPQALRIAVPPTGNEFINLAKNSALGLAIAFPELLRVTRLSISQGQPAPQLIGIMMLMYLAISLLLSLLMNMINRRLGLKGAQ</sequence>
<evidence type="ECO:0000256" key="5">
    <source>
        <dbReference type="ARBA" id="ARBA00022692"/>
    </source>
</evidence>
<gene>
    <name evidence="11" type="ORF">DPM12_09265</name>
</gene>
<keyword evidence="3 9" id="KW-0813">Transport</keyword>
<accession>A0A329QTS9</accession>
<comment type="caution">
    <text evidence="11">The sequence shown here is derived from an EMBL/GenBank/DDBJ whole genome shotgun (WGS) entry which is preliminary data.</text>
</comment>
<comment type="similarity">
    <text evidence="2">Belongs to the binding-protein-dependent transport system permease family. HisMQ subfamily.</text>
</comment>
<keyword evidence="4" id="KW-1003">Cell membrane</keyword>
<dbReference type="InterPro" id="IPR035906">
    <property type="entry name" value="MetI-like_sf"/>
</dbReference>
<dbReference type="NCBIfam" id="TIGR01726">
    <property type="entry name" value="HEQRo_perm_3TM"/>
    <property type="match status" value="1"/>
</dbReference>
<dbReference type="PANTHER" id="PTHR30614:SF37">
    <property type="entry name" value="AMINO-ACID ABC TRANSPORTER PERMEASE PROTEIN YHDX-RELATED"/>
    <property type="match status" value="1"/>
</dbReference>
<keyword evidence="12" id="KW-1185">Reference proteome</keyword>
<evidence type="ECO:0000256" key="8">
    <source>
        <dbReference type="ARBA" id="ARBA00023136"/>
    </source>
</evidence>
<dbReference type="InterPro" id="IPR000515">
    <property type="entry name" value="MetI-like"/>
</dbReference>
<feature type="domain" description="ABC transmembrane type-1" evidence="10">
    <location>
        <begin position="89"/>
        <end position="380"/>
    </location>
</feature>
<evidence type="ECO:0000256" key="2">
    <source>
        <dbReference type="ARBA" id="ARBA00010072"/>
    </source>
</evidence>
<dbReference type="PROSITE" id="PS50928">
    <property type="entry name" value="ABC_TM1"/>
    <property type="match status" value="1"/>
</dbReference>
<evidence type="ECO:0000256" key="1">
    <source>
        <dbReference type="ARBA" id="ARBA00004651"/>
    </source>
</evidence>
<dbReference type="EMBL" id="QMIG01000006">
    <property type="protein sequence ID" value="RAW15426.1"/>
    <property type="molecule type" value="Genomic_DNA"/>
</dbReference>
<keyword evidence="8 9" id="KW-0472">Membrane</keyword>
<evidence type="ECO:0000259" key="10">
    <source>
        <dbReference type="PROSITE" id="PS50928"/>
    </source>
</evidence>
<feature type="transmembrane region" description="Helical" evidence="9">
    <location>
        <begin position="184"/>
        <end position="204"/>
    </location>
</feature>
<dbReference type="AlphaFoldDB" id="A0A329QTS9"/>
<evidence type="ECO:0000256" key="3">
    <source>
        <dbReference type="ARBA" id="ARBA00022448"/>
    </source>
</evidence>
<evidence type="ECO:0000256" key="9">
    <source>
        <dbReference type="RuleBase" id="RU363032"/>
    </source>
</evidence>
<proteinExistence type="inferred from homology"/>
<dbReference type="InterPro" id="IPR043429">
    <property type="entry name" value="ArtM/GltK/GlnP/TcyL/YhdX-like"/>
</dbReference>
<keyword evidence="7 9" id="KW-1133">Transmembrane helix</keyword>
<dbReference type="GO" id="GO:0022857">
    <property type="term" value="F:transmembrane transporter activity"/>
    <property type="evidence" value="ECO:0007669"/>
    <property type="project" value="InterPro"/>
</dbReference>
<feature type="transmembrane region" description="Helical" evidence="9">
    <location>
        <begin position="216"/>
        <end position="235"/>
    </location>
</feature>
<comment type="subcellular location">
    <subcellularLocation>
        <location evidence="1 9">Cell membrane</location>
        <topology evidence="1 9">Multi-pass membrane protein</topology>
    </subcellularLocation>
</comment>
<feature type="transmembrane region" description="Helical" evidence="9">
    <location>
        <begin position="361"/>
        <end position="383"/>
    </location>
</feature>
<dbReference type="GO" id="GO:0043190">
    <property type="term" value="C:ATP-binding cassette (ABC) transporter complex"/>
    <property type="evidence" value="ECO:0007669"/>
    <property type="project" value="InterPro"/>
</dbReference>
<evidence type="ECO:0000313" key="11">
    <source>
        <dbReference type="EMBL" id="RAW15426.1"/>
    </source>
</evidence>
<feature type="transmembrane region" description="Helical" evidence="9">
    <location>
        <begin position="125"/>
        <end position="148"/>
    </location>
</feature>
<dbReference type="InterPro" id="IPR010065">
    <property type="entry name" value="AA_ABC_transptr_permease_3TM"/>
</dbReference>
<dbReference type="RefSeq" id="WP_123788608.1">
    <property type="nucleotide sequence ID" value="NZ_QMIG01000006.1"/>
</dbReference>
<dbReference type="SUPFAM" id="SSF161098">
    <property type="entry name" value="MetI-like"/>
    <property type="match status" value="1"/>
</dbReference>
<evidence type="ECO:0000313" key="12">
    <source>
        <dbReference type="Proteomes" id="UP000250462"/>
    </source>
</evidence>
<feature type="transmembrane region" description="Helical" evidence="9">
    <location>
        <begin position="21"/>
        <end position="42"/>
    </location>
</feature>
<dbReference type="PANTHER" id="PTHR30614">
    <property type="entry name" value="MEMBRANE COMPONENT OF AMINO ACID ABC TRANSPORTER"/>
    <property type="match status" value="1"/>
</dbReference>
<evidence type="ECO:0000256" key="4">
    <source>
        <dbReference type="ARBA" id="ARBA00022475"/>
    </source>
</evidence>
<dbReference type="OrthoDB" id="92598at2"/>
<dbReference type="CDD" id="cd06261">
    <property type="entry name" value="TM_PBP2"/>
    <property type="match status" value="1"/>
</dbReference>
<feature type="transmembrane region" description="Helical" evidence="9">
    <location>
        <begin position="261"/>
        <end position="280"/>
    </location>
</feature>